<evidence type="ECO:0000313" key="1">
    <source>
        <dbReference type="EMBL" id="KAI0036919.1"/>
    </source>
</evidence>
<sequence>MQCVWSKTCSSNQVLVILGSHHFSGALRGWIGGEAVWANSTRRALDNLGYTYVFAASNEHAVFLYKMFPSLVIAILMEADALDNCWADKWNCVKSGTNPDGIPIWKILAFYFWMDPRGPLGAQWTLSPEPYGIGDNVYLGYNIENTCKSQNILPPHAREHRAYVMTKFLRFFKELHRRAWPPEFYADAVHTLGVRLVASIKYDEALDGSKLDFDEVLPRGVERLQQLGPMEFAEELMKSKVLIGIGQPEHSPTPYVALCVGIPFINPVNDADSNVGPQCQWDHGNPKDRSRWQAQHWPLRTLDPPYVYNVFRDDREGFLNAIRAALENPIDSFIPEHMRMRAVEARLKDILEKDYYALAESILRRRRAGIEGGEVGSAFCFPYDVH</sequence>
<gene>
    <name evidence="1" type="ORF">K488DRAFT_75693</name>
</gene>
<reference evidence="1" key="1">
    <citation type="submission" date="2021-02" db="EMBL/GenBank/DDBJ databases">
        <authorList>
            <consortium name="DOE Joint Genome Institute"/>
            <person name="Ahrendt S."/>
            <person name="Looney B.P."/>
            <person name="Miyauchi S."/>
            <person name="Morin E."/>
            <person name="Drula E."/>
            <person name="Courty P.E."/>
            <person name="Chicoki N."/>
            <person name="Fauchery L."/>
            <person name="Kohler A."/>
            <person name="Kuo A."/>
            <person name="Labutti K."/>
            <person name="Pangilinan J."/>
            <person name="Lipzen A."/>
            <person name="Riley R."/>
            <person name="Andreopoulos W."/>
            <person name="He G."/>
            <person name="Johnson J."/>
            <person name="Barry K.W."/>
            <person name="Grigoriev I.V."/>
            <person name="Nagy L."/>
            <person name="Hibbett D."/>
            <person name="Henrissat B."/>
            <person name="Matheny P.B."/>
            <person name="Labbe J."/>
            <person name="Martin F."/>
        </authorList>
    </citation>
    <scope>NUCLEOTIDE SEQUENCE</scope>
    <source>
        <strain evidence="1">EC-137</strain>
    </source>
</reference>
<name>A0ACB8QYI8_9AGAM</name>
<organism evidence="1 2">
    <name type="scientific">Vararia minispora EC-137</name>
    <dbReference type="NCBI Taxonomy" id="1314806"/>
    <lineage>
        <taxon>Eukaryota</taxon>
        <taxon>Fungi</taxon>
        <taxon>Dikarya</taxon>
        <taxon>Basidiomycota</taxon>
        <taxon>Agaricomycotina</taxon>
        <taxon>Agaricomycetes</taxon>
        <taxon>Russulales</taxon>
        <taxon>Lachnocladiaceae</taxon>
        <taxon>Vararia</taxon>
    </lineage>
</organism>
<keyword evidence="2" id="KW-1185">Reference proteome</keyword>
<accession>A0ACB8QYI8</accession>
<comment type="caution">
    <text evidence="1">The sequence shown here is derived from an EMBL/GenBank/DDBJ whole genome shotgun (WGS) entry which is preliminary data.</text>
</comment>
<dbReference type="Proteomes" id="UP000814128">
    <property type="component" value="Unassembled WGS sequence"/>
</dbReference>
<dbReference type="EMBL" id="MU273467">
    <property type="protein sequence ID" value="KAI0036919.1"/>
    <property type="molecule type" value="Genomic_DNA"/>
</dbReference>
<evidence type="ECO:0000313" key="2">
    <source>
        <dbReference type="Proteomes" id="UP000814128"/>
    </source>
</evidence>
<protein>
    <submittedName>
        <fullName evidence="1">Uncharacterized protein</fullName>
    </submittedName>
</protein>
<reference evidence="1" key="2">
    <citation type="journal article" date="2022" name="New Phytol.">
        <title>Evolutionary transition to the ectomycorrhizal habit in the genomes of a hyperdiverse lineage of mushroom-forming fungi.</title>
        <authorList>
            <person name="Looney B."/>
            <person name="Miyauchi S."/>
            <person name="Morin E."/>
            <person name="Drula E."/>
            <person name="Courty P.E."/>
            <person name="Kohler A."/>
            <person name="Kuo A."/>
            <person name="LaButti K."/>
            <person name="Pangilinan J."/>
            <person name="Lipzen A."/>
            <person name="Riley R."/>
            <person name="Andreopoulos W."/>
            <person name="He G."/>
            <person name="Johnson J."/>
            <person name="Nolan M."/>
            <person name="Tritt A."/>
            <person name="Barry K.W."/>
            <person name="Grigoriev I.V."/>
            <person name="Nagy L.G."/>
            <person name="Hibbett D."/>
            <person name="Henrissat B."/>
            <person name="Matheny P.B."/>
            <person name="Labbe J."/>
            <person name="Martin F.M."/>
        </authorList>
    </citation>
    <scope>NUCLEOTIDE SEQUENCE</scope>
    <source>
        <strain evidence="1">EC-137</strain>
    </source>
</reference>
<proteinExistence type="predicted"/>